<dbReference type="Proteomes" id="UP001432027">
    <property type="component" value="Unassembled WGS sequence"/>
</dbReference>
<keyword evidence="1" id="KW-0812">Transmembrane</keyword>
<proteinExistence type="predicted"/>
<protein>
    <submittedName>
        <fullName evidence="2">Uncharacterized protein</fullName>
    </submittedName>
</protein>
<evidence type="ECO:0000313" key="3">
    <source>
        <dbReference type="Proteomes" id="UP001432027"/>
    </source>
</evidence>
<comment type="caution">
    <text evidence="2">The sequence shown here is derived from an EMBL/GenBank/DDBJ whole genome shotgun (WGS) entry which is preliminary data.</text>
</comment>
<sequence length="84" mass="9600">MENGTTSAPTVPDERSDLIFIGVEILFLLLYVITLLVVWFKRVFKTDADVLTRHHIIHQKNLQEQQAAFEGVVKENYVFAPPTS</sequence>
<keyword evidence="3" id="KW-1185">Reference proteome</keyword>
<gene>
    <name evidence="2" type="ORF">PENTCL1PPCAC_27176</name>
</gene>
<dbReference type="AlphaFoldDB" id="A0AAV5UDP5"/>
<keyword evidence="1" id="KW-1133">Transmembrane helix</keyword>
<dbReference type="EMBL" id="BTSX01000006">
    <property type="protein sequence ID" value="GMT05002.1"/>
    <property type="molecule type" value="Genomic_DNA"/>
</dbReference>
<organism evidence="2 3">
    <name type="scientific">Pristionchus entomophagus</name>
    <dbReference type="NCBI Taxonomy" id="358040"/>
    <lineage>
        <taxon>Eukaryota</taxon>
        <taxon>Metazoa</taxon>
        <taxon>Ecdysozoa</taxon>
        <taxon>Nematoda</taxon>
        <taxon>Chromadorea</taxon>
        <taxon>Rhabditida</taxon>
        <taxon>Rhabditina</taxon>
        <taxon>Diplogasteromorpha</taxon>
        <taxon>Diplogasteroidea</taxon>
        <taxon>Neodiplogasteridae</taxon>
        <taxon>Pristionchus</taxon>
    </lineage>
</organism>
<evidence type="ECO:0000313" key="2">
    <source>
        <dbReference type="EMBL" id="GMT05002.1"/>
    </source>
</evidence>
<reference evidence="2" key="1">
    <citation type="submission" date="2023-10" db="EMBL/GenBank/DDBJ databases">
        <title>Genome assembly of Pristionchus species.</title>
        <authorList>
            <person name="Yoshida K."/>
            <person name="Sommer R.J."/>
        </authorList>
    </citation>
    <scope>NUCLEOTIDE SEQUENCE</scope>
    <source>
        <strain evidence="2">RS0144</strain>
    </source>
</reference>
<accession>A0AAV5UDP5</accession>
<name>A0AAV5UDP5_9BILA</name>
<feature type="transmembrane region" description="Helical" evidence="1">
    <location>
        <begin position="18"/>
        <end position="40"/>
    </location>
</feature>
<keyword evidence="1" id="KW-0472">Membrane</keyword>
<evidence type="ECO:0000256" key="1">
    <source>
        <dbReference type="SAM" id="Phobius"/>
    </source>
</evidence>